<name>A0A937W1H0_UNCTE</name>
<dbReference type="EMBL" id="VGLS01000501">
    <property type="protein sequence ID" value="MBM3225169.1"/>
    <property type="molecule type" value="Genomic_DNA"/>
</dbReference>
<organism evidence="1 2">
    <name type="scientific">Tectimicrobiota bacterium</name>
    <dbReference type="NCBI Taxonomy" id="2528274"/>
    <lineage>
        <taxon>Bacteria</taxon>
        <taxon>Pseudomonadati</taxon>
        <taxon>Nitrospinota/Tectimicrobiota group</taxon>
        <taxon>Candidatus Tectimicrobiota</taxon>
    </lineage>
</organism>
<evidence type="ECO:0000313" key="1">
    <source>
        <dbReference type="EMBL" id="MBM3225169.1"/>
    </source>
</evidence>
<evidence type="ECO:0000313" key="2">
    <source>
        <dbReference type="Proteomes" id="UP000712673"/>
    </source>
</evidence>
<accession>A0A937W1H0</accession>
<dbReference type="Proteomes" id="UP000712673">
    <property type="component" value="Unassembled WGS sequence"/>
</dbReference>
<dbReference type="AlphaFoldDB" id="A0A937W1H0"/>
<proteinExistence type="predicted"/>
<protein>
    <submittedName>
        <fullName evidence="1">DUF4292 domain-containing protein</fullName>
    </submittedName>
</protein>
<dbReference type="Gene3D" id="2.50.20.10">
    <property type="entry name" value="Lipoprotein localisation LolA/LolB/LppX"/>
    <property type="match status" value="1"/>
</dbReference>
<sequence>MPLSNRNCGSFAHSWRKRCMVRRSRSVLSVCLLVLGLTGCQTLPNPWKDLPPPATVLTSAVPVWERLATRRQELETLRGLARVRLQVATREAALDDTVVVMQRFETIRLEGIGPVGQPLFLLIADAQELALYAPQEGRLLSGAATAENLLRLFGIALTPRSLQYVLAGDVPMPVLPSTGVFAYRARDNLYAWQGQLPGDPLTYRIWFEPYDLQPVRFEMDDLSGRLLLQVRYEGFQPVNGFRIPSRITVDQPRVGRQVVWEYKDVECNTRVMPSLFRMRVPSGTPRTAIEDLLEPEADRLPRIW</sequence>
<comment type="caution">
    <text evidence="1">The sequence shown here is derived from an EMBL/GenBank/DDBJ whole genome shotgun (WGS) entry which is preliminary data.</text>
</comment>
<gene>
    <name evidence="1" type="ORF">FJZ47_15400</name>
</gene>
<dbReference type="InterPro" id="IPR025634">
    <property type="entry name" value="DUF4292"/>
</dbReference>
<reference evidence="1" key="1">
    <citation type="submission" date="2019-03" db="EMBL/GenBank/DDBJ databases">
        <title>Lake Tanganyika Metagenome-Assembled Genomes (MAGs).</title>
        <authorList>
            <person name="Tran P."/>
        </authorList>
    </citation>
    <scope>NUCLEOTIDE SEQUENCE</scope>
    <source>
        <strain evidence="1">K_DeepCast_65m_m2_066</strain>
    </source>
</reference>
<dbReference type="Pfam" id="PF14125">
    <property type="entry name" value="DUF4292"/>
    <property type="match status" value="1"/>
</dbReference>